<dbReference type="Proteomes" id="UP001151478">
    <property type="component" value="Unassembled WGS sequence"/>
</dbReference>
<feature type="domain" description="Histidine kinase" evidence="8">
    <location>
        <begin position="1"/>
        <end position="205"/>
    </location>
</feature>
<keyword evidence="6" id="KW-0067">ATP-binding</keyword>
<keyword evidence="10" id="KW-1185">Reference proteome</keyword>
<dbReference type="EMBL" id="JAOSLC020000003">
    <property type="protein sequence ID" value="MDD7913931.1"/>
    <property type="molecule type" value="Genomic_DNA"/>
</dbReference>
<dbReference type="PANTHER" id="PTHR42878:SF7">
    <property type="entry name" value="SENSOR HISTIDINE KINASE GLRK"/>
    <property type="match status" value="1"/>
</dbReference>
<dbReference type="InterPro" id="IPR050351">
    <property type="entry name" value="BphY/WalK/GraS-like"/>
</dbReference>
<evidence type="ECO:0000313" key="10">
    <source>
        <dbReference type="Proteomes" id="UP001151478"/>
    </source>
</evidence>
<evidence type="ECO:0000256" key="4">
    <source>
        <dbReference type="ARBA" id="ARBA00022741"/>
    </source>
</evidence>
<gene>
    <name evidence="9" type="ORF">N5A56_005605</name>
</gene>
<dbReference type="GO" id="GO:0016301">
    <property type="term" value="F:kinase activity"/>
    <property type="evidence" value="ECO:0007669"/>
    <property type="project" value="UniProtKB-KW"/>
</dbReference>
<keyword evidence="5 9" id="KW-0418">Kinase</keyword>
<dbReference type="InterPro" id="IPR005467">
    <property type="entry name" value="His_kinase_dom"/>
</dbReference>
<dbReference type="EC" id="2.7.13.3" evidence="2"/>
<comment type="catalytic activity">
    <reaction evidence="1">
        <text>ATP + protein L-histidine = ADP + protein N-phospho-L-histidine.</text>
        <dbReference type="EC" id="2.7.13.3"/>
    </reaction>
</comment>
<evidence type="ECO:0000256" key="7">
    <source>
        <dbReference type="ARBA" id="ARBA00023012"/>
    </source>
</evidence>
<sequence>MNGVSFLLDVLKEDHLDLYKNTEAEGYINLISNRIVYMNNLVNEILNYSKVTSENIIYEDFNLKELLESIISNNDFENKMLLSSNGLDKKINCSKIGILQIFQNLISNSRKFSDEDKAIIEVILNEDEEYYHLTYMDNGPGIEEEYREKVFEMFETLNNESNNNTGIGLTTVKSIIKRLGGTISLSEREDKNKGVCFIFNISKRNIN</sequence>
<reference evidence="9" key="1">
    <citation type="submission" date="2023-02" db="EMBL/GenBank/DDBJ databases">
        <title>Polaribacter ponticola sp. nov., isolated from seawater.</title>
        <authorList>
            <person name="Baek J.H."/>
            <person name="Kim J.M."/>
            <person name="Choi D.G."/>
            <person name="Jeon C.O."/>
        </authorList>
    </citation>
    <scope>NUCLEOTIDE SEQUENCE</scope>
    <source>
        <strain evidence="9">MSW5</strain>
    </source>
</reference>
<proteinExistence type="predicted"/>
<evidence type="ECO:0000259" key="8">
    <source>
        <dbReference type="PROSITE" id="PS50109"/>
    </source>
</evidence>
<dbReference type="SUPFAM" id="SSF55874">
    <property type="entry name" value="ATPase domain of HSP90 chaperone/DNA topoisomerase II/histidine kinase"/>
    <property type="match status" value="1"/>
</dbReference>
<comment type="caution">
    <text evidence="9">The sequence shown here is derived from an EMBL/GenBank/DDBJ whole genome shotgun (WGS) entry which is preliminary data.</text>
</comment>
<evidence type="ECO:0000313" key="9">
    <source>
        <dbReference type="EMBL" id="MDD7913931.1"/>
    </source>
</evidence>
<keyword evidence="3" id="KW-0808">Transferase</keyword>
<evidence type="ECO:0000256" key="6">
    <source>
        <dbReference type="ARBA" id="ARBA00022840"/>
    </source>
</evidence>
<keyword evidence="4" id="KW-0547">Nucleotide-binding</keyword>
<dbReference type="Gene3D" id="3.30.565.10">
    <property type="entry name" value="Histidine kinase-like ATPase, C-terminal domain"/>
    <property type="match status" value="1"/>
</dbReference>
<dbReference type="RefSeq" id="WP_274270566.1">
    <property type="nucleotide sequence ID" value="NZ_JAOSLC020000003.1"/>
</dbReference>
<protein>
    <recommendedName>
        <fullName evidence="2">histidine kinase</fullName>
        <ecNumber evidence="2">2.7.13.3</ecNumber>
    </recommendedName>
</protein>
<evidence type="ECO:0000256" key="1">
    <source>
        <dbReference type="ARBA" id="ARBA00000085"/>
    </source>
</evidence>
<dbReference type="InterPro" id="IPR036890">
    <property type="entry name" value="HATPase_C_sf"/>
</dbReference>
<organism evidence="9 10">
    <name type="scientific">Polaribacter ponticola</name>
    <dbReference type="NCBI Taxonomy" id="2978475"/>
    <lineage>
        <taxon>Bacteria</taxon>
        <taxon>Pseudomonadati</taxon>
        <taxon>Bacteroidota</taxon>
        <taxon>Flavobacteriia</taxon>
        <taxon>Flavobacteriales</taxon>
        <taxon>Flavobacteriaceae</taxon>
    </lineage>
</organism>
<accession>A0ABT5S756</accession>
<dbReference type="PANTHER" id="PTHR42878">
    <property type="entry name" value="TWO-COMPONENT HISTIDINE KINASE"/>
    <property type="match status" value="1"/>
</dbReference>
<dbReference type="PRINTS" id="PR00344">
    <property type="entry name" value="BCTRLSENSOR"/>
</dbReference>
<dbReference type="SMART" id="SM00387">
    <property type="entry name" value="HATPase_c"/>
    <property type="match status" value="1"/>
</dbReference>
<name>A0ABT5S756_9FLAO</name>
<dbReference type="InterPro" id="IPR003594">
    <property type="entry name" value="HATPase_dom"/>
</dbReference>
<dbReference type="Pfam" id="PF02518">
    <property type="entry name" value="HATPase_c"/>
    <property type="match status" value="1"/>
</dbReference>
<evidence type="ECO:0000256" key="3">
    <source>
        <dbReference type="ARBA" id="ARBA00022679"/>
    </source>
</evidence>
<evidence type="ECO:0000256" key="5">
    <source>
        <dbReference type="ARBA" id="ARBA00022777"/>
    </source>
</evidence>
<dbReference type="PROSITE" id="PS50109">
    <property type="entry name" value="HIS_KIN"/>
    <property type="match status" value="1"/>
</dbReference>
<evidence type="ECO:0000256" key="2">
    <source>
        <dbReference type="ARBA" id="ARBA00012438"/>
    </source>
</evidence>
<keyword evidence="7" id="KW-0902">Two-component regulatory system</keyword>
<dbReference type="InterPro" id="IPR004358">
    <property type="entry name" value="Sig_transdc_His_kin-like_C"/>
</dbReference>